<reference evidence="1" key="2">
    <citation type="journal article" date="2015" name="Fish Shellfish Immunol.">
        <title>Early steps in the European eel (Anguilla anguilla)-Vibrio vulnificus interaction in the gills: Role of the RtxA13 toxin.</title>
        <authorList>
            <person name="Callol A."/>
            <person name="Pajuelo D."/>
            <person name="Ebbesson L."/>
            <person name="Teles M."/>
            <person name="MacKenzie S."/>
            <person name="Amaro C."/>
        </authorList>
    </citation>
    <scope>NUCLEOTIDE SEQUENCE</scope>
</reference>
<sequence length="32" mass="3484">MMIHSLVPCRKNRSDRGCISCLLRAGASASLH</sequence>
<proteinExistence type="predicted"/>
<name>A0A0E9VS52_ANGAN</name>
<dbReference type="AlphaFoldDB" id="A0A0E9VS52"/>
<evidence type="ECO:0000313" key="1">
    <source>
        <dbReference type="EMBL" id="JAH80827.1"/>
    </source>
</evidence>
<reference evidence="1" key="1">
    <citation type="submission" date="2014-11" db="EMBL/GenBank/DDBJ databases">
        <authorList>
            <person name="Amaro Gonzalez C."/>
        </authorList>
    </citation>
    <scope>NUCLEOTIDE SEQUENCE</scope>
</reference>
<dbReference type="EMBL" id="GBXM01027750">
    <property type="protein sequence ID" value="JAH80827.1"/>
    <property type="molecule type" value="Transcribed_RNA"/>
</dbReference>
<accession>A0A0E9VS52</accession>
<organism evidence="1">
    <name type="scientific">Anguilla anguilla</name>
    <name type="common">European freshwater eel</name>
    <name type="synonym">Muraena anguilla</name>
    <dbReference type="NCBI Taxonomy" id="7936"/>
    <lineage>
        <taxon>Eukaryota</taxon>
        <taxon>Metazoa</taxon>
        <taxon>Chordata</taxon>
        <taxon>Craniata</taxon>
        <taxon>Vertebrata</taxon>
        <taxon>Euteleostomi</taxon>
        <taxon>Actinopterygii</taxon>
        <taxon>Neopterygii</taxon>
        <taxon>Teleostei</taxon>
        <taxon>Anguilliformes</taxon>
        <taxon>Anguillidae</taxon>
        <taxon>Anguilla</taxon>
    </lineage>
</organism>
<protein>
    <submittedName>
        <fullName evidence="1">Uncharacterized protein</fullName>
    </submittedName>
</protein>